<dbReference type="PANTHER" id="PTHR33164:SF101">
    <property type="entry name" value="TRANSCRIPTIONAL REPRESSOR MPRA"/>
    <property type="match status" value="1"/>
</dbReference>
<comment type="caution">
    <text evidence="2">The sequence shown here is derived from an EMBL/GenBank/DDBJ whole genome shotgun (WGS) entry which is preliminary data.</text>
</comment>
<gene>
    <name evidence="2" type="ORF">GR138_27390</name>
</gene>
<dbReference type="InterPro" id="IPR036388">
    <property type="entry name" value="WH-like_DNA-bd_sf"/>
</dbReference>
<name>A0A6N8SJK1_9HYPH</name>
<dbReference type="Proteomes" id="UP000435802">
    <property type="component" value="Unassembled WGS sequence"/>
</dbReference>
<evidence type="ECO:0000313" key="3">
    <source>
        <dbReference type="Proteomes" id="UP000435802"/>
    </source>
</evidence>
<evidence type="ECO:0000259" key="1">
    <source>
        <dbReference type="PROSITE" id="PS50995"/>
    </source>
</evidence>
<reference evidence="2 3" key="1">
    <citation type="submission" date="2019-12" db="EMBL/GenBank/DDBJ databases">
        <title>Shinella kummerowiae sp. nov., a symbiotic bacterium isolated from root nodules of the herbal legume Kummerowia stipulacea.</title>
        <authorList>
            <person name="Gao J."/>
        </authorList>
    </citation>
    <scope>NUCLEOTIDE SEQUENCE [LARGE SCALE GENOMIC DNA]</scope>
    <source>
        <strain evidence="2 3">CCBAU 25048</strain>
    </source>
</reference>
<dbReference type="SUPFAM" id="SSF46785">
    <property type="entry name" value="Winged helix' DNA-binding domain"/>
    <property type="match status" value="1"/>
</dbReference>
<dbReference type="InterPro" id="IPR000835">
    <property type="entry name" value="HTH_MarR-typ"/>
</dbReference>
<keyword evidence="3" id="KW-1185">Reference proteome</keyword>
<feature type="domain" description="HTH marR-type" evidence="1">
    <location>
        <begin position="20"/>
        <end position="154"/>
    </location>
</feature>
<dbReference type="InterPro" id="IPR036390">
    <property type="entry name" value="WH_DNA-bd_sf"/>
</dbReference>
<evidence type="ECO:0000313" key="2">
    <source>
        <dbReference type="EMBL" id="MXN48929.1"/>
    </source>
</evidence>
<dbReference type="EMBL" id="WUMK01000013">
    <property type="protein sequence ID" value="MXN48929.1"/>
    <property type="molecule type" value="Genomic_DNA"/>
</dbReference>
<dbReference type="AlphaFoldDB" id="A0A6N8SJK1"/>
<dbReference type="Gene3D" id="1.10.10.10">
    <property type="entry name" value="Winged helix-like DNA-binding domain superfamily/Winged helix DNA-binding domain"/>
    <property type="match status" value="1"/>
</dbReference>
<dbReference type="GO" id="GO:0003700">
    <property type="term" value="F:DNA-binding transcription factor activity"/>
    <property type="evidence" value="ECO:0007669"/>
    <property type="project" value="InterPro"/>
</dbReference>
<dbReference type="SMART" id="SM00347">
    <property type="entry name" value="HTH_MARR"/>
    <property type="match status" value="1"/>
</dbReference>
<protein>
    <submittedName>
        <fullName evidence="2">MarR family transcriptional regulator</fullName>
    </submittedName>
</protein>
<sequence length="174" mass="18971">MPVTISRPELLQDGDDAPFRQMIHDALGFGTRLLEIRNRLGEVIGLSGPAFSILIAIEHLSKDADVGISQVSDHLHQSGAFVTLEVAKLVKAGLVDKFANPEDGRRVIVEVTDKARALLAELAETQRPVNDAIFAGLDPDEFRTFATIAAKLVSGTEESLALLRYLAEQRRSRA</sequence>
<dbReference type="OrthoDB" id="9814496at2"/>
<dbReference type="GO" id="GO:0006950">
    <property type="term" value="P:response to stress"/>
    <property type="evidence" value="ECO:0007669"/>
    <property type="project" value="TreeGrafter"/>
</dbReference>
<dbReference type="PANTHER" id="PTHR33164">
    <property type="entry name" value="TRANSCRIPTIONAL REGULATOR, MARR FAMILY"/>
    <property type="match status" value="1"/>
</dbReference>
<dbReference type="RefSeq" id="WP_160862417.1">
    <property type="nucleotide sequence ID" value="NZ_JAODWE010000001.1"/>
</dbReference>
<proteinExistence type="predicted"/>
<accession>A0A6N8SJK1</accession>
<dbReference type="PROSITE" id="PS50995">
    <property type="entry name" value="HTH_MARR_2"/>
    <property type="match status" value="1"/>
</dbReference>
<organism evidence="2 3">
    <name type="scientific">Shinella kummerowiae</name>
    <dbReference type="NCBI Taxonomy" id="417745"/>
    <lineage>
        <taxon>Bacteria</taxon>
        <taxon>Pseudomonadati</taxon>
        <taxon>Pseudomonadota</taxon>
        <taxon>Alphaproteobacteria</taxon>
        <taxon>Hyphomicrobiales</taxon>
        <taxon>Rhizobiaceae</taxon>
        <taxon>Shinella</taxon>
    </lineage>
</organism>
<dbReference type="InterPro" id="IPR039422">
    <property type="entry name" value="MarR/SlyA-like"/>
</dbReference>